<name>A0A9N9MDW4_9CUCU</name>
<evidence type="ECO:0000313" key="2">
    <source>
        <dbReference type="Proteomes" id="UP001152799"/>
    </source>
</evidence>
<dbReference type="EMBL" id="OU892286">
    <property type="protein sequence ID" value="CAG9761700.1"/>
    <property type="molecule type" value="Genomic_DNA"/>
</dbReference>
<dbReference type="InterPro" id="IPR016187">
    <property type="entry name" value="CTDL_fold"/>
</dbReference>
<dbReference type="InterPro" id="IPR016186">
    <property type="entry name" value="C-type_lectin-like/link_sf"/>
</dbReference>
<protein>
    <recommendedName>
        <fullName evidence="3">C-type lectin domain-containing protein</fullName>
    </recommendedName>
</protein>
<proteinExistence type="predicted"/>
<sequence length="309" mass="35135">MKCRLHLHPESSTFNHQDLPKSIDCKIWFPSPNDGHGLVVELLKLNVPCNKGFIHFGGTNQTQYQHGRNLHKLCGKLEELPDSDRNIYFPETSKSLPFMHVHGKPTFAISYRLVDYCYNITFMDKDGTVELKPSGQLQCTFRIYMPYGNRVALKLQIGDSKVKEDPNNNVQLNFQDTKNGELPHCQQGLLTQLHDGDSDWSHCTKTGDRERQIEFVSKANKIVLKATRDSVETSASKLRMSYRAVPVPEIVGSCEFGWVAVRQFCVSARDSVKMSWPKAEGECVRLGGHLVSVRSERDQKILDNLLTNR</sequence>
<gene>
    <name evidence="1" type="ORF">CEUTPL_LOCUS2395</name>
</gene>
<keyword evidence="2" id="KW-1185">Reference proteome</keyword>
<evidence type="ECO:0008006" key="3">
    <source>
        <dbReference type="Google" id="ProtNLM"/>
    </source>
</evidence>
<dbReference type="Proteomes" id="UP001152799">
    <property type="component" value="Chromosome 10"/>
</dbReference>
<evidence type="ECO:0000313" key="1">
    <source>
        <dbReference type="EMBL" id="CAG9761700.1"/>
    </source>
</evidence>
<dbReference type="SUPFAM" id="SSF56436">
    <property type="entry name" value="C-type lectin-like"/>
    <property type="match status" value="1"/>
</dbReference>
<accession>A0A9N9MDW4</accession>
<reference evidence="1" key="1">
    <citation type="submission" date="2022-01" db="EMBL/GenBank/DDBJ databases">
        <authorList>
            <person name="King R."/>
        </authorList>
    </citation>
    <scope>NUCLEOTIDE SEQUENCE</scope>
</reference>
<dbReference type="Gene3D" id="3.10.100.10">
    <property type="entry name" value="Mannose-Binding Protein A, subunit A"/>
    <property type="match status" value="1"/>
</dbReference>
<dbReference type="OrthoDB" id="2142683at2759"/>
<organism evidence="1 2">
    <name type="scientific">Ceutorhynchus assimilis</name>
    <name type="common">cabbage seed weevil</name>
    <dbReference type="NCBI Taxonomy" id="467358"/>
    <lineage>
        <taxon>Eukaryota</taxon>
        <taxon>Metazoa</taxon>
        <taxon>Ecdysozoa</taxon>
        <taxon>Arthropoda</taxon>
        <taxon>Hexapoda</taxon>
        <taxon>Insecta</taxon>
        <taxon>Pterygota</taxon>
        <taxon>Neoptera</taxon>
        <taxon>Endopterygota</taxon>
        <taxon>Coleoptera</taxon>
        <taxon>Polyphaga</taxon>
        <taxon>Cucujiformia</taxon>
        <taxon>Curculionidae</taxon>
        <taxon>Ceutorhynchinae</taxon>
        <taxon>Ceutorhynchus</taxon>
    </lineage>
</organism>
<dbReference type="AlphaFoldDB" id="A0A9N9MDW4"/>
<dbReference type="CDD" id="cd00037">
    <property type="entry name" value="CLECT"/>
    <property type="match status" value="1"/>
</dbReference>